<keyword evidence="3 4" id="KW-0727">SH2 domain</keyword>
<dbReference type="InterPro" id="IPR036860">
    <property type="entry name" value="SH2_dom_sf"/>
</dbReference>
<comment type="caution">
    <text evidence="7">The sequence shown here is derived from an EMBL/GenBank/DDBJ whole genome shotgun (WGS) entry which is preliminary data.</text>
</comment>
<comment type="similarity">
    <text evidence="2">Belongs to the PTEN phosphatase protein family.</text>
</comment>
<feature type="non-terminal residue" evidence="7">
    <location>
        <position position="1"/>
    </location>
</feature>
<feature type="domain" description="SH2" evidence="6">
    <location>
        <begin position="472"/>
        <end position="577"/>
    </location>
</feature>
<feature type="compositionally biased region" description="Low complexity" evidence="5">
    <location>
        <begin position="410"/>
        <end position="421"/>
    </location>
</feature>
<evidence type="ECO:0000313" key="8">
    <source>
        <dbReference type="Proteomes" id="UP000642973"/>
    </source>
</evidence>
<dbReference type="Gene3D" id="2.30.29.30">
    <property type="entry name" value="Pleckstrin-homology domain (PH domain)/Phosphotyrosine-binding domain (PTB)"/>
    <property type="match status" value="1"/>
</dbReference>
<dbReference type="InterPro" id="IPR006020">
    <property type="entry name" value="PTB/PI_dom"/>
</dbReference>
<protein>
    <submittedName>
        <fullName evidence="7">TENS4 protein</fullName>
    </submittedName>
</protein>
<dbReference type="CDD" id="cd01213">
    <property type="entry name" value="PTB_tensin"/>
    <property type="match status" value="1"/>
</dbReference>
<feature type="compositionally biased region" description="Low complexity" evidence="5">
    <location>
        <begin position="236"/>
        <end position="245"/>
    </location>
</feature>
<dbReference type="InterPro" id="IPR051484">
    <property type="entry name" value="Tensin_PTEN_phosphatase"/>
</dbReference>
<proteinExistence type="inferred from homology"/>
<dbReference type="InterPro" id="IPR011993">
    <property type="entry name" value="PH-like_dom_sf"/>
</dbReference>
<evidence type="ECO:0000256" key="1">
    <source>
        <dbReference type="ARBA" id="ARBA00004246"/>
    </source>
</evidence>
<dbReference type="EMBL" id="WEIV01011818">
    <property type="protein sequence ID" value="NWI53519.1"/>
    <property type="molecule type" value="Genomic_DNA"/>
</dbReference>
<dbReference type="PROSITE" id="PS50001">
    <property type="entry name" value="SH2"/>
    <property type="match status" value="1"/>
</dbReference>
<dbReference type="PANTHER" id="PTHR45734">
    <property type="entry name" value="TENSIN"/>
    <property type="match status" value="1"/>
</dbReference>
<feature type="non-terminal residue" evidence="7">
    <location>
        <position position="733"/>
    </location>
</feature>
<dbReference type="GO" id="GO:0005925">
    <property type="term" value="C:focal adhesion"/>
    <property type="evidence" value="ECO:0007669"/>
    <property type="project" value="UniProtKB-SubCell"/>
</dbReference>
<organism evidence="7 8">
    <name type="scientific">Calyptomena viridis</name>
    <name type="common">Lesser green broadbill</name>
    <dbReference type="NCBI Taxonomy" id="135972"/>
    <lineage>
        <taxon>Eukaryota</taxon>
        <taxon>Metazoa</taxon>
        <taxon>Chordata</taxon>
        <taxon>Craniata</taxon>
        <taxon>Vertebrata</taxon>
        <taxon>Euteleostomi</taxon>
        <taxon>Archelosauria</taxon>
        <taxon>Archosauria</taxon>
        <taxon>Dinosauria</taxon>
        <taxon>Saurischia</taxon>
        <taxon>Theropoda</taxon>
        <taxon>Coelurosauria</taxon>
        <taxon>Aves</taxon>
        <taxon>Neognathae</taxon>
        <taxon>Neoaves</taxon>
        <taxon>Telluraves</taxon>
        <taxon>Australaves</taxon>
        <taxon>Passeriformes</taxon>
        <taxon>Eurylaimidae</taxon>
        <taxon>Calyptomena</taxon>
    </lineage>
</organism>
<dbReference type="Pfam" id="PF00017">
    <property type="entry name" value="SH2"/>
    <property type="match status" value="1"/>
</dbReference>
<evidence type="ECO:0000259" key="6">
    <source>
        <dbReference type="PROSITE" id="PS50001"/>
    </source>
</evidence>
<feature type="region of interest" description="Disordered" evidence="5">
    <location>
        <begin position="290"/>
        <end position="387"/>
    </location>
</feature>
<dbReference type="SUPFAM" id="SSF55550">
    <property type="entry name" value="SH2 domain"/>
    <property type="match status" value="1"/>
</dbReference>
<dbReference type="InterPro" id="IPR013625">
    <property type="entry name" value="PTB"/>
</dbReference>
<evidence type="ECO:0000256" key="2">
    <source>
        <dbReference type="ARBA" id="ARBA00007881"/>
    </source>
</evidence>
<dbReference type="SUPFAM" id="SSF50729">
    <property type="entry name" value="PH domain-like"/>
    <property type="match status" value="1"/>
</dbReference>
<dbReference type="Pfam" id="PF08416">
    <property type="entry name" value="PTB"/>
    <property type="match status" value="1"/>
</dbReference>
<feature type="compositionally biased region" description="Polar residues" evidence="5">
    <location>
        <begin position="292"/>
        <end position="319"/>
    </location>
</feature>
<accession>A0A851CBI6</accession>
<evidence type="ECO:0000256" key="5">
    <source>
        <dbReference type="SAM" id="MobiDB-lite"/>
    </source>
</evidence>
<dbReference type="SMART" id="SM00252">
    <property type="entry name" value="SH2"/>
    <property type="match status" value="1"/>
</dbReference>
<dbReference type="Proteomes" id="UP000642973">
    <property type="component" value="Unassembled WGS sequence"/>
</dbReference>
<evidence type="ECO:0000256" key="3">
    <source>
        <dbReference type="ARBA" id="ARBA00022999"/>
    </source>
</evidence>
<dbReference type="InterPro" id="IPR033929">
    <property type="entry name" value="Tensin_PTB"/>
</dbReference>
<evidence type="ECO:0000313" key="7">
    <source>
        <dbReference type="EMBL" id="NWI53519.1"/>
    </source>
</evidence>
<feature type="compositionally biased region" description="Polar residues" evidence="5">
    <location>
        <begin position="191"/>
        <end position="211"/>
    </location>
</feature>
<feature type="region of interest" description="Disordered" evidence="5">
    <location>
        <begin position="141"/>
        <end position="262"/>
    </location>
</feature>
<comment type="subcellular location">
    <subcellularLocation>
        <location evidence="1">Cell junction</location>
        <location evidence="1">Focal adhesion</location>
    </subcellularLocation>
</comment>
<gene>
    <name evidence="7" type="primary">Tns4</name>
    <name evidence="7" type="ORF">CALVIR_R07038</name>
</gene>
<keyword evidence="8" id="KW-1185">Reference proteome</keyword>
<dbReference type="SMART" id="SM00462">
    <property type="entry name" value="PTB"/>
    <property type="match status" value="1"/>
</dbReference>
<feature type="compositionally biased region" description="Polar residues" evidence="5">
    <location>
        <begin position="246"/>
        <end position="255"/>
    </location>
</feature>
<evidence type="ECO:0000256" key="4">
    <source>
        <dbReference type="PROSITE-ProRule" id="PRU00191"/>
    </source>
</evidence>
<reference evidence="7" key="1">
    <citation type="submission" date="2019-10" db="EMBL/GenBank/DDBJ databases">
        <title>Bird 10,000 Genomes (B10K) Project - Family phase.</title>
        <authorList>
            <person name="Zhang G."/>
        </authorList>
    </citation>
    <scope>NUCLEOTIDE SEQUENCE</scope>
    <source>
        <strain evidence="7">B10K-DU-002-55</strain>
        <tissue evidence="7">Muscle</tissue>
    </source>
</reference>
<sequence length="733" mass="77331">MSQVLQNHVLRVGQSVCVSSPEESQSLHPAGFPGCSALQGKYIYYSTESWGPPPSGVHPKPHVLPGGGRSYGAHPVLEHVAAHTQGKGQQDSCVERPPAPCQPRQEENTSVDPEAQPVSPSLDITIETLNQLILEIDPTFQPLTCRPGKDPAQPAPQGDTVATKKQEPEAIDIKYIELTPGRATGPELPQGSPSPSGTPFSRSPQANSFLTQKGGLGGKYSTSDSVAFSSPPGPSSPQLGPLSSSKASESITVPQQCPAGHTDTISYGPELLSTFPAFDHLLKPVPVGRAQQRGSWVSQLSTSPGSDTSYILGSSTNSLHNEDSDAPSAACPSPASSLGSPCPPSPGMVPLSREAFGQSSPQPSAGSSPSASTSPAQKGQASSCPPSILTSTADIPVLLVNGCLEQGDGSPRAAKAPPSSALTPPQPGCSPAPRLGALNNALSAPALSCIPDSPPRAGQPTMKFVMDTSKYWFKPSISRDRAIQLLRDKEPGTFLVRDSTSFRGSFGLAMKVPSSPSSSQTGGESSDLIRHFLIESSTKGVHLKGASEELYFGSLSAFVYQHAITPLALPCRLSIPTRDLADGEDSPDCAPESTLSLPKKTAVCNVLYLSSVNVETLTGAPAILKGISCTLELETLPTPTLVHFRVTEQGVTLTDVQRKVFFRRHYPLAAIRFCGMDPENRKWQKYCKSSRIFGFVAKSQADSGNLCHLFAEYDTVQPVSLVIDLLRQLLPGP</sequence>
<feature type="compositionally biased region" description="Low complexity" evidence="5">
    <location>
        <begin position="326"/>
        <end position="340"/>
    </location>
</feature>
<dbReference type="PANTHER" id="PTHR45734:SF6">
    <property type="entry name" value="TENSIN-4"/>
    <property type="match status" value="1"/>
</dbReference>
<dbReference type="InterPro" id="IPR000980">
    <property type="entry name" value="SH2"/>
</dbReference>
<feature type="region of interest" description="Disordered" evidence="5">
    <location>
        <begin position="53"/>
        <end position="118"/>
    </location>
</feature>
<feature type="compositionally biased region" description="Basic and acidic residues" evidence="5">
    <location>
        <begin position="162"/>
        <end position="175"/>
    </location>
</feature>
<dbReference type="AlphaFoldDB" id="A0A851CBI6"/>
<name>A0A851CBI6_CALVR</name>
<feature type="region of interest" description="Disordered" evidence="5">
    <location>
        <begin position="408"/>
        <end position="436"/>
    </location>
</feature>
<feature type="compositionally biased region" description="Low complexity" evidence="5">
    <location>
        <begin position="358"/>
        <end position="377"/>
    </location>
</feature>
<dbReference type="Gene3D" id="3.30.505.10">
    <property type="entry name" value="SH2 domain"/>
    <property type="match status" value="1"/>
</dbReference>